<keyword evidence="2" id="KW-1185">Reference proteome</keyword>
<dbReference type="Proteomes" id="UP000236497">
    <property type="component" value="Unassembled WGS sequence"/>
</dbReference>
<dbReference type="OrthoDB" id="9803021at2"/>
<dbReference type="SUPFAM" id="SSF54913">
    <property type="entry name" value="GlnB-like"/>
    <property type="match status" value="2"/>
</dbReference>
<dbReference type="EMBL" id="CVTD020000008">
    <property type="protein sequence ID" value="CRZ33552.1"/>
    <property type="molecule type" value="Genomic_DNA"/>
</dbReference>
<protein>
    <recommendedName>
        <fullName evidence="3">Nitrogen regulatory protein P-II family</fullName>
    </recommendedName>
</protein>
<dbReference type="RefSeq" id="WP_103201724.1">
    <property type="nucleotide sequence ID" value="NZ_CVTD020000008.1"/>
</dbReference>
<accession>A0A0H5SDS7</accession>
<reference evidence="1 2" key="1">
    <citation type="submission" date="2015-06" db="EMBL/GenBank/DDBJ databases">
        <authorList>
            <person name="Wibberg Daniel"/>
        </authorList>
    </citation>
    <scope>NUCLEOTIDE SEQUENCE [LARGE SCALE GENOMIC DNA]</scope>
    <source>
        <strain evidence="1 2">T3/55T</strain>
    </source>
</reference>
<dbReference type="InterPro" id="IPR011322">
    <property type="entry name" value="N-reg_PII-like_a/b"/>
</dbReference>
<dbReference type="InterPro" id="IPR015867">
    <property type="entry name" value="N-reg_PII/ATP_PRibTrfase_C"/>
</dbReference>
<dbReference type="AlphaFoldDB" id="A0A0H5SDS7"/>
<evidence type="ECO:0000313" key="1">
    <source>
        <dbReference type="EMBL" id="CRZ33552.1"/>
    </source>
</evidence>
<dbReference type="Gene3D" id="3.30.70.120">
    <property type="match status" value="2"/>
</dbReference>
<evidence type="ECO:0000313" key="2">
    <source>
        <dbReference type="Proteomes" id="UP000236497"/>
    </source>
</evidence>
<proteinExistence type="predicted"/>
<organism evidence="1 2">
    <name type="scientific">Herbinix hemicellulosilytica</name>
    <dbReference type="NCBI Taxonomy" id="1564487"/>
    <lineage>
        <taxon>Bacteria</taxon>
        <taxon>Bacillati</taxon>
        <taxon>Bacillota</taxon>
        <taxon>Clostridia</taxon>
        <taxon>Lachnospirales</taxon>
        <taxon>Lachnospiraceae</taxon>
        <taxon>Herbinix</taxon>
    </lineage>
</organism>
<gene>
    <name evidence="1" type="ORF">HHT355_0344</name>
</gene>
<sequence>MVKIDTIFFTIVDRGKANAVLRKARECGATSGTILLGEGTVQSKLLDFLGLTETRKEILLIPASDELDTNLHDQISQSFNLSKKNKGIAFSIPFQRRTLNNSSQEHNISIDDERFNHCCIFTIVEKGRGMDCIKAARAAGARGGTLIHGHGAGVPVDSYFHLAIEPQKDTVLIVTRKEKAVPIKMRIYNDLELNKPGNGIIFTLPVSRTSGLFEDKAEDRKGGTS</sequence>
<evidence type="ECO:0008006" key="3">
    <source>
        <dbReference type="Google" id="ProtNLM"/>
    </source>
</evidence>
<name>A0A0H5SDS7_HERHM</name>